<sequence length="86" mass="10138">MDQIDDSDQGDTKRMGRCLLVDFISSRDLLDQNLKHFGYVATHLARPFRTLIEYRREIGCRLQPEQRLVTRAMWEYLQFGAEVICS</sequence>
<name>A0A193BYJ0_AMYOR</name>
<evidence type="ECO:0000313" key="1">
    <source>
        <dbReference type="EMBL" id="ANN17238.1"/>
    </source>
</evidence>
<organism evidence="1 2">
    <name type="scientific">Amycolatopsis orientalis</name>
    <name type="common">Nocardia orientalis</name>
    <dbReference type="NCBI Taxonomy" id="31958"/>
    <lineage>
        <taxon>Bacteria</taxon>
        <taxon>Bacillati</taxon>
        <taxon>Actinomycetota</taxon>
        <taxon>Actinomycetes</taxon>
        <taxon>Pseudonocardiales</taxon>
        <taxon>Pseudonocardiaceae</taxon>
        <taxon>Amycolatopsis</taxon>
    </lineage>
</organism>
<accession>A0A193BYJ0</accession>
<dbReference type="KEGG" id="aori:SD37_17365"/>
<evidence type="ECO:0000313" key="2">
    <source>
        <dbReference type="Proteomes" id="UP000093695"/>
    </source>
</evidence>
<dbReference type="AlphaFoldDB" id="A0A193BYJ0"/>
<proteinExistence type="predicted"/>
<keyword evidence="2" id="KW-1185">Reference proteome</keyword>
<reference evidence="1 2" key="1">
    <citation type="journal article" date="2015" name="Genome Announc.">
        <title>Draft Genome Sequence of Norvancomycin-Producing Strain Amycolatopsis orientalis CPCC200066.</title>
        <authorList>
            <person name="Lei X."/>
            <person name="Yuan F."/>
            <person name="Shi Y."/>
            <person name="Li X."/>
            <person name="Wang L."/>
            <person name="Hong B."/>
        </authorList>
    </citation>
    <scope>NUCLEOTIDE SEQUENCE [LARGE SCALE GENOMIC DNA]</scope>
    <source>
        <strain evidence="1 2">B-37</strain>
    </source>
</reference>
<protein>
    <submittedName>
        <fullName evidence="1">Uncharacterized protein</fullName>
    </submittedName>
</protein>
<dbReference type="EMBL" id="CP016174">
    <property type="protein sequence ID" value="ANN17238.1"/>
    <property type="molecule type" value="Genomic_DNA"/>
</dbReference>
<dbReference type="Proteomes" id="UP000093695">
    <property type="component" value="Chromosome"/>
</dbReference>
<gene>
    <name evidence="1" type="ORF">SD37_17365</name>
</gene>